<dbReference type="GO" id="GO:0006508">
    <property type="term" value="P:proteolysis"/>
    <property type="evidence" value="ECO:0007669"/>
    <property type="project" value="UniProtKB-KW"/>
</dbReference>
<accession>A0A4R6KNN7</accession>
<dbReference type="EC" id="3.4.-.-" evidence="8"/>
<dbReference type="GO" id="GO:0016829">
    <property type="term" value="F:lyase activity"/>
    <property type="evidence" value="ECO:0007669"/>
    <property type="project" value="UniProtKB-KW"/>
</dbReference>
<organism evidence="10 11">
    <name type="scientific">Kribbella caucasensis</name>
    <dbReference type="NCBI Taxonomy" id="2512215"/>
    <lineage>
        <taxon>Bacteria</taxon>
        <taxon>Bacillati</taxon>
        <taxon>Actinomycetota</taxon>
        <taxon>Actinomycetes</taxon>
        <taxon>Propionibacteriales</taxon>
        <taxon>Kribbellaceae</taxon>
        <taxon>Kribbella</taxon>
    </lineage>
</organism>
<proteinExistence type="inferred from homology"/>
<keyword evidence="7" id="KW-0456">Lyase</keyword>
<dbReference type="EMBL" id="SNWQ01000002">
    <property type="protein sequence ID" value="TDO52265.1"/>
    <property type="molecule type" value="Genomic_DNA"/>
</dbReference>
<comment type="caution">
    <text evidence="10">The sequence shown here is derived from an EMBL/GenBank/DDBJ whole genome shotgun (WGS) entry which is preliminary data.</text>
</comment>
<keyword evidence="3" id="KW-0227">DNA damage</keyword>
<dbReference type="AlphaFoldDB" id="A0A4R6KNN7"/>
<sequence length="266" mass="29809">MCGRYASSRDPADLVVEFEIEAGNVKESVQELPDNYNVAPTDQVIAVVERKNRDEPDEVVRKLTTVKWGLVPSWAKDPSIGNRLINARMETVAEKPAFKKAFAVRRCLLPADGYYEWYETEQKKNGKPVKQPYFIRPADGGILAMAGLYEIWRNQAVADADSDEAWLWSCTVLTTTATDDLGRIHDRMPLLVERDRYDAWLDPLSSDPDDLLELLVPAAPGRLEAYAVSKAVSSVKNNGPHLVDPLPLDGIDPLDRPEEPEETTLF</sequence>
<dbReference type="Pfam" id="PF02586">
    <property type="entry name" value="SRAP"/>
    <property type="match status" value="1"/>
</dbReference>
<keyword evidence="2 8" id="KW-0645">Protease</keyword>
<evidence type="ECO:0000256" key="7">
    <source>
        <dbReference type="ARBA" id="ARBA00023239"/>
    </source>
</evidence>
<comment type="similarity">
    <text evidence="1 8">Belongs to the SOS response-associated peptidase family.</text>
</comment>
<feature type="region of interest" description="Disordered" evidence="9">
    <location>
        <begin position="244"/>
        <end position="266"/>
    </location>
</feature>
<dbReference type="Gene3D" id="3.90.1680.10">
    <property type="entry name" value="SOS response associated peptidase-like"/>
    <property type="match status" value="1"/>
</dbReference>
<protein>
    <recommendedName>
        <fullName evidence="8">Abasic site processing protein</fullName>
        <ecNumber evidence="8">3.4.-.-</ecNumber>
    </recommendedName>
</protein>
<dbReference type="GO" id="GO:0106300">
    <property type="term" value="P:protein-DNA covalent cross-linking repair"/>
    <property type="evidence" value="ECO:0007669"/>
    <property type="project" value="InterPro"/>
</dbReference>
<evidence type="ECO:0000256" key="6">
    <source>
        <dbReference type="ARBA" id="ARBA00023125"/>
    </source>
</evidence>
<dbReference type="RefSeq" id="WP_133798713.1">
    <property type="nucleotide sequence ID" value="NZ_SNWQ01000002.1"/>
</dbReference>
<reference evidence="10 11" key="1">
    <citation type="submission" date="2019-03" db="EMBL/GenBank/DDBJ databases">
        <title>Genomic Encyclopedia of Type Strains, Phase III (KMG-III): the genomes of soil and plant-associated and newly described type strains.</title>
        <authorList>
            <person name="Whitman W."/>
        </authorList>
    </citation>
    <scope>NUCLEOTIDE SEQUENCE [LARGE SCALE GENOMIC DNA]</scope>
    <source>
        <strain evidence="10 11">VKM Ac-2527</strain>
    </source>
</reference>
<dbReference type="InterPro" id="IPR003738">
    <property type="entry name" value="SRAP"/>
</dbReference>
<evidence type="ECO:0000256" key="8">
    <source>
        <dbReference type="RuleBase" id="RU364100"/>
    </source>
</evidence>
<evidence type="ECO:0000313" key="10">
    <source>
        <dbReference type="EMBL" id="TDO52265.1"/>
    </source>
</evidence>
<keyword evidence="5" id="KW-0190">Covalent protein-DNA linkage</keyword>
<keyword evidence="11" id="KW-1185">Reference proteome</keyword>
<dbReference type="PANTHER" id="PTHR13604">
    <property type="entry name" value="DC12-RELATED"/>
    <property type="match status" value="1"/>
</dbReference>
<dbReference type="GO" id="GO:0008233">
    <property type="term" value="F:peptidase activity"/>
    <property type="evidence" value="ECO:0007669"/>
    <property type="project" value="UniProtKB-KW"/>
</dbReference>
<dbReference type="OrthoDB" id="9782620at2"/>
<keyword evidence="6" id="KW-0238">DNA-binding</keyword>
<dbReference type="SUPFAM" id="SSF143081">
    <property type="entry name" value="BB1717-like"/>
    <property type="match status" value="1"/>
</dbReference>
<evidence type="ECO:0000256" key="4">
    <source>
        <dbReference type="ARBA" id="ARBA00022801"/>
    </source>
</evidence>
<dbReference type="Proteomes" id="UP000295388">
    <property type="component" value="Unassembled WGS sequence"/>
</dbReference>
<dbReference type="PANTHER" id="PTHR13604:SF0">
    <property type="entry name" value="ABASIC SITE PROCESSING PROTEIN HMCES"/>
    <property type="match status" value="1"/>
</dbReference>
<evidence type="ECO:0000256" key="2">
    <source>
        <dbReference type="ARBA" id="ARBA00022670"/>
    </source>
</evidence>
<evidence type="ECO:0000256" key="9">
    <source>
        <dbReference type="SAM" id="MobiDB-lite"/>
    </source>
</evidence>
<name>A0A4R6KNN7_9ACTN</name>
<evidence type="ECO:0000256" key="5">
    <source>
        <dbReference type="ARBA" id="ARBA00023124"/>
    </source>
</evidence>
<evidence type="ECO:0000256" key="3">
    <source>
        <dbReference type="ARBA" id="ARBA00022763"/>
    </source>
</evidence>
<dbReference type="InterPro" id="IPR036590">
    <property type="entry name" value="SRAP-like"/>
</dbReference>
<evidence type="ECO:0000313" key="11">
    <source>
        <dbReference type="Proteomes" id="UP000295388"/>
    </source>
</evidence>
<evidence type="ECO:0000256" key="1">
    <source>
        <dbReference type="ARBA" id="ARBA00008136"/>
    </source>
</evidence>
<gene>
    <name evidence="10" type="ORF">EV643_102102</name>
</gene>
<keyword evidence="4 8" id="KW-0378">Hydrolase</keyword>
<dbReference type="GO" id="GO:0003697">
    <property type="term" value="F:single-stranded DNA binding"/>
    <property type="evidence" value="ECO:0007669"/>
    <property type="project" value="InterPro"/>
</dbReference>